<reference evidence="1 2" key="1">
    <citation type="submission" date="2024-06" db="EMBL/GenBank/DDBJ databases">
        <authorList>
            <person name="Kraege A."/>
            <person name="Thomma B."/>
        </authorList>
    </citation>
    <scope>NUCLEOTIDE SEQUENCE [LARGE SCALE GENOMIC DNA]</scope>
</reference>
<comment type="caution">
    <text evidence="1">The sequence shown here is derived from an EMBL/GenBank/DDBJ whole genome shotgun (WGS) entry which is preliminary data.</text>
</comment>
<name>A0ABP1FZD0_9CHLO</name>
<evidence type="ECO:0000313" key="1">
    <source>
        <dbReference type="EMBL" id="CAL5224414.1"/>
    </source>
</evidence>
<evidence type="ECO:0000313" key="2">
    <source>
        <dbReference type="Proteomes" id="UP001497392"/>
    </source>
</evidence>
<dbReference type="Proteomes" id="UP001497392">
    <property type="component" value="Unassembled WGS sequence"/>
</dbReference>
<sequence>MPLIPPGVLAALGGYFFTYYNTRITEERKAQIERVNEQVRNLYGPLLACVTASKSAFDAMCHQHSPDGTSKTFIEAIRSNPGGCEGQVYRQWMRAVLQPLNEKAKDIIVKHADLLQSSQMEPLLLQLVAHVSAYQVILQRWEEGHIEEWSAISYPNELHMYVTSEFQRIKQRQANLLGIKDGIRSKL</sequence>
<keyword evidence="2" id="KW-1185">Reference proteome</keyword>
<accession>A0ABP1FZD0</accession>
<proteinExistence type="predicted"/>
<gene>
    <name evidence="1" type="primary">g7096</name>
    <name evidence="1" type="ORF">VP750_LOCUS6073</name>
</gene>
<dbReference type="EMBL" id="CAXHTA020000010">
    <property type="protein sequence ID" value="CAL5224414.1"/>
    <property type="molecule type" value="Genomic_DNA"/>
</dbReference>
<organism evidence="1 2">
    <name type="scientific">Coccomyxa viridis</name>
    <dbReference type="NCBI Taxonomy" id="1274662"/>
    <lineage>
        <taxon>Eukaryota</taxon>
        <taxon>Viridiplantae</taxon>
        <taxon>Chlorophyta</taxon>
        <taxon>core chlorophytes</taxon>
        <taxon>Trebouxiophyceae</taxon>
        <taxon>Trebouxiophyceae incertae sedis</taxon>
        <taxon>Coccomyxaceae</taxon>
        <taxon>Coccomyxa</taxon>
    </lineage>
</organism>
<protein>
    <submittedName>
        <fullName evidence="1">G7096 protein</fullName>
    </submittedName>
</protein>